<accession>A0A1Y2CIL4</accession>
<dbReference type="PANTHER" id="PTHR12496:SF0">
    <property type="entry name" value="METHYLTRANSFERASE DOMAIN-CONTAINING PROTEIN"/>
    <property type="match status" value="1"/>
</dbReference>
<dbReference type="AlphaFoldDB" id="A0A1Y2CIL4"/>
<dbReference type="STRING" id="329046.A0A1Y2CIL4"/>
<dbReference type="Pfam" id="PF13679">
    <property type="entry name" value="Methyltransf_32"/>
    <property type="match status" value="1"/>
</dbReference>
<dbReference type="InterPro" id="IPR029063">
    <property type="entry name" value="SAM-dependent_MTases_sf"/>
</dbReference>
<proteinExistence type="predicted"/>
<keyword evidence="3" id="KW-1185">Reference proteome</keyword>
<comment type="caution">
    <text evidence="2">The sequence shown here is derived from an EMBL/GenBank/DDBJ whole genome shotgun (WGS) entry which is preliminary data.</text>
</comment>
<dbReference type="Proteomes" id="UP000193642">
    <property type="component" value="Unassembled WGS sequence"/>
</dbReference>
<dbReference type="InterPro" id="IPR052220">
    <property type="entry name" value="METTL25"/>
</dbReference>
<evidence type="ECO:0000313" key="3">
    <source>
        <dbReference type="Proteomes" id="UP000193642"/>
    </source>
</evidence>
<dbReference type="PANTHER" id="PTHR12496">
    <property type="entry name" value="CGI-41 METHYLTRANSFERASE"/>
    <property type="match status" value="1"/>
</dbReference>
<organism evidence="2 3">
    <name type="scientific">Rhizoclosmatium globosum</name>
    <dbReference type="NCBI Taxonomy" id="329046"/>
    <lineage>
        <taxon>Eukaryota</taxon>
        <taxon>Fungi</taxon>
        <taxon>Fungi incertae sedis</taxon>
        <taxon>Chytridiomycota</taxon>
        <taxon>Chytridiomycota incertae sedis</taxon>
        <taxon>Chytridiomycetes</taxon>
        <taxon>Chytridiales</taxon>
        <taxon>Chytriomycetaceae</taxon>
        <taxon>Rhizoclosmatium</taxon>
    </lineage>
</organism>
<feature type="domain" description="Methyltransferase" evidence="1">
    <location>
        <begin position="133"/>
        <end position="296"/>
    </location>
</feature>
<dbReference type="EMBL" id="MCGO01000015">
    <property type="protein sequence ID" value="ORY46747.1"/>
    <property type="molecule type" value="Genomic_DNA"/>
</dbReference>
<name>A0A1Y2CIL4_9FUNG</name>
<dbReference type="InterPro" id="IPR025714">
    <property type="entry name" value="Methyltranfer_dom"/>
</dbReference>
<reference evidence="2 3" key="1">
    <citation type="submission" date="2016-07" db="EMBL/GenBank/DDBJ databases">
        <title>Pervasive Adenine N6-methylation of Active Genes in Fungi.</title>
        <authorList>
            <consortium name="DOE Joint Genome Institute"/>
            <person name="Mondo S.J."/>
            <person name="Dannebaum R.O."/>
            <person name="Kuo R.C."/>
            <person name="Labutti K."/>
            <person name="Haridas S."/>
            <person name="Kuo A."/>
            <person name="Salamov A."/>
            <person name="Ahrendt S.R."/>
            <person name="Lipzen A."/>
            <person name="Sullivan W."/>
            <person name="Andreopoulos W.B."/>
            <person name="Clum A."/>
            <person name="Lindquist E."/>
            <person name="Daum C."/>
            <person name="Ramamoorthy G.K."/>
            <person name="Gryganskyi A."/>
            <person name="Culley D."/>
            <person name="Magnuson J.K."/>
            <person name="James T.Y."/>
            <person name="O'Malley M.A."/>
            <person name="Stajich J.E."/>
            <person name="Spatafora J.W."/>
            <person name="Visel A."/>
            <person name="Grigoriev I.V."/>
        </authorList>
    </citation>
    <scope>NUCLEOTIDE SEQUENCE [LARGE SCALE GENOMIC DNA]</scope>
    <source>
        <strain evidence="2 3">JEL800</strain>
    </source>
</reference>
<dbReference type="OrthoDB" id="10258156at2759"/>
<evidence type="ECO:0000313" key="2">
    <source>
        <dbReference type="EMBL" id="ORY46747.1"/>
    </source>
</evidence>
<protein>
    <recommendedName>
        <fullName evidence="1">Methyltransferase domain-containing protein</fullName>
    </recommendedName>
</protein>
<sequence>MVATCRLPSAFTSPDTLEATQRQQYLEELVAFLAQNQRLSSAHTFDTLREGFNKVWPEEWKHLSKSEHFDIEHLIDLVKDGVIQPNWPLSLKCFLENCIKLQLPRSFNCDDFTSGVFESQKSSNKSATGMSRKKLHEVDRFARVILDRIKQSGISDTATIVDVGAGQGYLTHRLSTEYPCIAVDFNSVQTVGSEKRGSNIQKKLLNDCGLSKVDLADASLDRKPVVHKTILINAKSLQKMLEELEEADVTGKTDFVLVGLHACGDLSGPAMLQTFENCKSVKMVAVVPCCYNLLTEPETPCDVCETHGFAMSKSIQALTQTHNLTLGYSSRNLAGQTLSNFDRSGIHSKLTGHYKRALFDALLAHFNIQTDLKTDDFNLADGKERKLRLGKLSSEAYDGGFVTYAVSALSRLGLEKRVTKSQIEEFMDLPKYKIALNLIVLVTCIKSMLSRVLESLLLMDRFMVLVEMNGVTGADNVDVEMLNLFDVDESPRNMVFLAHKRSE</sequence>
<evidence type="ECO:0000259" key="1">
    <source>
        <dbReference type="Pfam" id="PF13679"/>
    </source>
</evidence>
<gene>
    <name evidence="2" type="ORF">BCR33DRAFT_848822</name>
</gene>
<dbReference type="SUPFAM" id="SSF53335">
    <property type="entry name" value="S-adenosyl-L-methionine-dependent methyltransferases"/>
    <property type="match status" value="1"/>
</dbReference>